<evidence type="ECO:0000259" key="13">
    <source>
        <dbReference type="PROSITE" id="PS50157"/>
    </source>
</evidence>
<evidence type="ECO:0000256" key="4">
    <source>
        <dbReference type="ARBA" id="ARBA00022737"/>
    </source>
</evidence>
<feature type="domain" description="C2H2-type" evidence="13">
    <location>
        <begin position="567"/>
        <end position="594"/>
    </location>
</feature>
<reference evidence="16" key="1">
    <citation type="submission" date="2025-08" db="UniProtKB">
        <authorList>
            <consortium name="RefSeq"/>
        </authorList>
    </citation>
    <scope>IDENTIFICATION</scope>
</reference>
<comment type="similarity">
    <text evidence="2">Belongs to the krueppel C2H2-type zinc-finger protein family.</text>
</comment>
<accession>A0ABM1JNN9</accession>
<keyword evidence="5 11" id="KW-0863">Zinc-finger</keyword>
<feature type="domain" description="SCAN box" evidence="14">
    <location>
        <begin position="179"/>
        <end position="261"/>
    </location>
</feature>
<dbReference type="InterPro" id="IPR013087">
    <property type="entry name" value="Znf_C2H2_type"/>
</dbReference>
<sequence>MADGEGSGTALCLQNRAAQKRPEVKMEEYNPTGPRLTEGGERSGKSPRIIQVGTIRELLNWAAPREVKEEPDEGLSQRWEAQWQEFLRAMQSPQLGWGSPQLMEDAALWGDNKAFFASFERLAATCKLPRREWLARLLPVLSREAREAYSNLSLQDRGEYAKVKAAILRVDAVKMETQRLRFRQFRYHETKGPREACSQLHRLCHGWLKPEKRTKEQILDLLVLEQFLTVLPKEIQNWVREHDPETCAQAVPLAEDFLLRRREAERKEKQRLETRVVNWPETKPSPAVPGLKRFCREAKPEESRVLDNASSSSDRMEKRATRSTENGLKVPSRAQPGQRAFQNPDSRKNFHPNQTFLKHQKNHVAESPHQCPDCGKRFTQRSSLTIHRRIHTGEKPYPCPQCGKCFRQSSNLLKHQRIHSGEKPHQCPECGKCFAQRSNLLIHQRTHTGEMPYICSECGACFSQHRGLVTHQRIHMEEMPCGYGCPDCGKCFQQNSDLTKHLRVHTGEKPYSCPECGKSFSYSSNLSKHQRIHTGEKPYLCNVCGKSFSHLSTRNTHQRVHTGERPYGCSECGKRFISSSKLTRHLRTHSGPTPYICNECGRSFSSHGTLTTHQRIHSAESYGMKTPWETMEQRLGSPMGIESPL</sequence>
<evidence type="ECO:0000256" key="11">
    <source>
        <dbReference type="PROSITE-ProRule" id="PRU00042"/>
    </source>
</evidence>
<keyword evidence="6" id="KW-0862">Zinc</keyword>
<feature type="domain" description="C2H2-type" evidence="13">
    <location>
        <begin position="397"/>
        <end position="424"/>
    </location>
</feature>
<evidence type="ECO:0000256" key="12">
    <source>
        <dbReference type="SAM" id="MobiDB-lite"/>
    </source>
</evidence>
<dbReference type="SMART" id="SM00355">
    <property type="entry name" value="ZnF_C2H2"/>
    <property type="match status" value="9"/>
</dbReference>
<keyword evidence="8" id="KW-0238">DNA-binding</keyword>
<evidence type="ECO:0000256" key="9">
    <source>
        <dbReference type="ARBA" id="ARBA00023163"/>
    </source>
</evidence>
<dbReference type="InterPro" id="IPR038269">
    <property type="entry name" value="SCAN_sf"/>
</dbReference>
<feature type="domain" description="C2H2-type" evidence="13">
    <location>
        <begin position="595"/>
        <end position="622"/>
    </location>
</feature>
<dbReference type="PROSITE" id="PS00028">
    <property type="entry name" value="ZINC_FINGER_C2H2_1"/>
    <property type="match status" value="9"/>
</dbReference>
<dbReference type="Gene3D" id="3.30.160.60">
    <property type="entry name" value="Classic Zinc Finger"/>
    <property type="match status" value="9"/>
</dbReference>
<dbReference type="SMART" id="SM00431">
    <property type="entry name" value="SCAN"/>
    <property type="match status" value="1"/>
</dbReference>
<feature type="domain" description="C2H2-type" evidence="13">
    <location>
        <begin position="425"/>
        <end position="452"/>
    </location>
</feature>
<protein>
    <submittedName>
        <fullName evidence="16">Zinc finger protein 397-like</fullName>
    </submittedName>
</protein>
<keyword evidence="10" id="KW-0539">Nucleus</keyword>
<organism evidence="15 16">
    <name type="scientific">Gekko japonicus</name>
    <name type="common">Schlegel's Japanese gecko</name>
    <dbReference type="NCBI Taxonomy" id="146911"/>
    <lineage>
        <taxon>Eukaryota</taxon>
        <taxon>Metazoa</taxon>
        <taxon>Chordata</taxon>
        <taxon>Craniata</taxon>
        <taxon>Vertebrata</taxon>
        <taxon>Euteleostomi</taxon>
        <taxon>Lepidosauria</taxon>
        <taxon>Squamata</taxon>
        <taxon>Bifurcata</taxon>
        <taxon>Gekkota</taxon>
        <taxon>Gekkonidae</taxon>
        <taxon>Gekkoninae</taxon>
        <taxon>Gekko</taxon>
    </lineage>
</organism>
<evidence type="ECO:0000256" key="3">
    <source>
        <dbReference type="ARBA" id="ARBA00022723"/>
    </source>
</evidence>
<feature type="domain" description="C2H2-type" evidence="13">
    <location>
        <begin position="511"/>
        <end position="538"/>
    </location>
</feature>
<keyword evidence="15" id="KW-1185">Reference proteome</keyword>
<keyword evidence="7" id="KW-0805">Transcription regulation</keyword>
<feature type="region of interest" description="Disordered" evidence="12">
    <location>
        <begin position="1"/>
        <end position="46"/>
    </location>
</feature>
<evidence type="ECO:0000259" key="14">
    <source>
        <dbReference type="PROSITE" id="PS50804"/>
    </source>
</evidence>
<evidence type="ECO:0000256" key="5">
    <source>
        <dbReference type="ARBA" id="ARBA00022771"/>
    </source>
</evidence>
<evidence type="ECO:0000313" key="15">
    <source>
        <dbReference type="Proteomes" id="UP000694871"/>
    </source>
</evidence>
<dbReference type="Gene3D" id="1.10.4020.10">
    <property type="entry name" value="DNA breaking-rejoining enzymes"/>
    <property type="match status" value="1"/>
</dbReference>
<keyword evidence="4" id="KW-0677">Repeat</keyword>
<dbReference type="CDD" id="cd07936">
    <property type="entry name" value="SCAN"/>
    <property type="match status" value="1"/>
</dbReference>
<dbReference type="RefSeq" id="XP_015263076.1">
    <property type="nucleotide sequence ID" value="XM_015407590.1"/>
</dbReference>
<dbReference type="Proteomes" id="UP000694871">
    <property type="component" value="Unplaced"/>
</dbReference>
<feature type="region of interest" description="Disordered" evidence="12">
    <location>
        <begin position="302"/>
        <end position="352"/>
    </location>
</feature>
<evidence type="ECO:0000256" key="7">
    <source>
        <dbReference type="ARBA" id="ARBA00023015"/>
    </source>
</evidence>
<dbReference type="SUPFAM" id="SSF47353">
    <property type="entry name" value="Retrovirus capsid dimerization domain-like"/>
    <property type="match status" value="1"/>
</dbReference>
<dbReference type="Pfam" id="PF00096">
    <property type="entry name" value="zf-C2H2"/>
    <property type="match status" value="9"/>
</dbReference>
<feature type="domain" description="C2H2-type" evidence="13">
    <location>
        <begin position="539"/>
        <end position="566"/>
    </location>
</feature>
<keyword evidence="9" id="KW-0804">Transcription</keyword>
<dbReference type="PANTHER" id="PTHR24399">
    <property type="entry name" value="ZINC FINGER AND BTB DOMAIN-CONTAINING"/>
    <property type="match status" value="1"/>
</dbReference>
<dbReference type="PROSITE" id="PS50804">
    <property type="entry name" value="SCAN_BOX"/>
    <property type="match status" value="1"/>
</dbReference>
<evidence type="ECO:0000313" key="16">
    <source>
        <dbReference type="RefSeq" id="XP_015263076.1"/>
    </source>
</evidence>
<evidence type="ECO:0000256" key="6">
    <source>
        <dbReference type="ARBA" id="ARBA00022833"/>
    </source>
</evidence>
<dbReference type="InterPro" id="IPR003309">
    <property type="entry name" value="SCAN_dom"/>
</dbReference>
<name>A0ABM1JNN9_GEKJA</name>
<feature type="domain" description="C2H2-type" evidence="13">
    <location>
        <begin position="483"/>
        <end position="510"/>
    </location>
</feature>
<dbReference type="SUPFAM" id="SSF57667">
    <property type="entry name" value="beta-beta-alpha zinc fingers"/>
    <property type="match status" value="6"/>
</dbReference>
<dbReference type="GeneID" id="107107309"/>
<evidence type="ECO:0000256" key="10">
    <source>
        <dbReference type="ARBA" id="ARBA00023242"/>
    </source>
</evidence>
<dbReference type="PROSITE" id="PS50157">
    <property type="entry name" value="ZINC_FINGER_C2H2_2"/>
    <property type="match status" value="9"/>
</dbReference>
<keyword evidence="3" id="KW-0479">Metal-binding</keyword>
<dbReference type="InterPro" id="IPR036236">
    <property type="entry name" value="Znf_C2H2_sf"/>
</dbReference>
<evidence type="ECO:0000256" key="8">
    <source>
        <dbReference type="ARBA" id="ARBA00023125"/>
    </source>
</evidence>
<comment type="subcellular location">
    <subcellularLocation>
        <location evidence="1">Nucleus</location>
    </subcellularLocation>
</comment>
<evidence type="ECO:0000256" key="2">
    <source>
        <dbReference type="ARBA" id="ARBA00006991"/>
    </source>
</evidence>
<evidence type="ECO:0000256" key="1">
    <source>
        <dbReference type="ARBA" id="ARBA00004123"/>
    </source>
</evidence>
<feature type="domain" description="C2H2-type" evidence="13">
    <location>
        <begin position="453"/>
        <end position="480"/>
    </location>
</feature>
<dbReference type="Pfam" id="PF02023">
    <property type="entry name" value="SCAN"/>
    <property type="match status" value="1"/>
</dbReference>
<proteinExistence type="inferred from homology"/>
<feature type="domain" description="C2H2-type" evidence="13">
    <location>
        <begin position="369"/>
        <end position="396"/>
    </location>
</feature>
<gene>
    <name evidence="16" type="primary">LOC107107309</name>
</gene>
<dbReference type="PANTHER" id="PTHR24399:SF54">
    <property type="entry name" value="GASTRULA ZINC FINGER PROTEIN XLCGF26.1-LIKE-RELATED"/>
    <property type="match status" value="1"/>
</dbReference>